<comment type="caution">
    <text evidence="1">The sequence shown here is derived from an EMBL/GenBank/DDBJ whole genome shotgun (WGS) entry which is preliminary data.</text>
</comment>
<accession>A0A0V1F894</accession>
<keyword evidence="4" id="KW-1185">Reference proteome</keyword>
<dbReference type="AlphaFoldDB" id="A0A0V1F894"/>
<evidence type="ECO:0000313" key="3">
    <source>
        <dbReference type="Proteomes" id="UP000054826"/>
    </source>
</evidence>
<sequence>MVSLGEQFQQAVQQQRQQQQQQANSQRAENVDGVGVPVARLLAPPFCRSTCTLTLN</sequence>
<evidence type="ECO:0000313" key="1">
    <source>
        <dbReference type="EMBL" id="KRY82200.1"/>
    </source>
</evidence>
<name>A0A0V1F894_TRIPS</name>
<evidence type="ECO:0000313" key="4">
    <source>
        <dbReference type="Proteomes" id="UP000054995"/>
    </source>
</evidence>
<gene>
    <name evidence="2" type="ORF">T4C_9135</name>
    <name evidence="1" type="ORF">T4D_186</name>
</gene>
<proteinExistence type="predicted"/>
<dbReference type="Proteomes" id="UP000054995">
    <property type="component" value="Unassembled WGS sequence"/>
</dbReference>
<organism evidence="1 4">
    <name type="scientific">Trichinella pseudospiralis</name>
    <name type="common">Parasitic roundworm</name>
    <dbReference type="NCBI Taxonomy" id="6337"/>
    <lineage>
        <taxon>Eukaryota</taxon>
        <taxon>Metazoa</taxon>
        <taxon>Ecdysozoa</taxon>
        <taxon>Nematoda</taxon>
        <taxon>Enoplea</taxon>
        <taxon>Dorylaimia</taxon>
        <taxon>Trichinellida</taxon>
        <taxon>Trichinellidae</taxon>
        <taxon>Trichinella</taxon>
    </lineage>
</organism>
<evidence type="ECO:0000313" key="2">
    <source>
        <dbReference type="EMBL" id="KRZ36281.1"/>
    </source>
</evidence>
<protein>
    <submittedName>
        <fullName evidence="1">Uncharacterized protein</fullName>
    </submittedName>
</protein>
<reference evidence="3 4" key="1">
    <citation type="submission" date="2015-01" db="EMBL/GenBank/DDBJ databases">
        <title>Evolution of Trichinella species and genotypes.</title>
        <authorList>
            <person name="Korhonen P.K."/>
            <person name="Edoardo P."/>
            <person name="Giuseppe L.R."/>
            <person name="Gasser R.B."/>
        </authorList>
    </citation>
    <scope>NUCLEOTIDE SEQUENCE [LARGE SCALE GENOMIC DNA]</scope>
    <source>
        <strain evidence="2">ISS176</strain>
        <strain evidence="1">ISS470</strain>
    </source>
</reference>
<dbReference type="EMBL" id="JYDT01000184">
    <property type="protein sequence ID" value="KRY82200.1"/>
    <property type="molecule type" value="Genomic_DNA"/>
</dbReference>
<dbReference type="Proteomes" id="UP000054826">
    <property type="component" value="Unassembled WGS sequence"/>
</dbReference>
<dbReference type="EMBL" id="JYDV01000076">
    <property type="protein sequence ID" value="KRZ36281.1"/>
    <property type="molecule type" value="Genomic_DNA"/>
</dbReference>